<accession>A0AAD1RXC6</accession>
<organism evidence="2 3">
    <name type="scientific">Pelobates cultripes</name>
    <name type="common">Western spadefoot toad</name>
    <dbReference type="NCBI Taxonomy" id="61616"/>
    <lineage>
        <taxon>Eukaryota</taxon>
        <taxon>Metazoa</taxon>
        <taxon>Chordata</taxon>
        <taxon>Craniata</taxon>
        <taxon>Vertebrata</taxon>
        <taxon>Euteleostomi</taxon>
        <taxon>Amphibia</taxon>
        <taxon>Batrachia</taxon>
        <taxon>Anura</taxon>
        <taxon>Pelobatoidea</taxon>
        <taxon>Pelobatidae</taxon>
        <taxon>Pelobates</taxon>
    </lineage>
</organism>
<gene>
    <name evidence="2" type="ORF">PECUL_23A003802</name>
</gene>
<sequence length="112" mass="12711">MEQDQLGHPTLTDLLWTPRTLRGPNCTPLRQWNHLGISYIHQLCKGETILPFPYMREICGVPEGDIFPYLQLKHTVNTHVTFTPTPNHLDRTTGAPQVLDGPDETQSPLPML</sequence>
<evidence type="ECO:0000313" key="2">
    <source>
        <dbReference type="EMBL" id="CAH2283377.1"/>
    </source>
</evidence>
<evidence type="ECO:0000256" key="1">
    <source>
        <dbReference type="SAM" id="MobiDB-lite"/>
    </source>
</evidence>
<dbReference type="AlphaFoldDB" id="A0AAD1RXC6"/>
<feature type="region of interest" description="Disordered" evidence="1">
    <location>
        <begin position="83"/>
        <end position="112"/>
    </location>
</feature>
<evidence type="ECO:0000313" key="3">
    <source>
        <dbReference type="Proteomes" id="UP001295444"/>
    </source>
</evidence>
<dbReference type="EMBL" id="OW240915">
    <property type="protein sequence ID" value="CAH2283377.1"/>
    <property type="molecule type" value="Genomic_DNA"/>
</dbReference>
<proteinExistence type="predicted"/>
<reference evidence="2" key="1">
    <citation type="submission" date="2022-03" db="EMBL/GenBank/DDBJ databases">
        <authorList>
            <person name="Alioto T."/>
            <person name="Alioto T."/>
            <person name="Gomez Garrido J."/>
        </authorList>
    </citation>
    <scope>NUCLEOTIDE SEQUENCE</scope>
</reference>
<name>A0AAD1RXC6_PELCU</name>
<keyword evidence="3" id="KW-1185">Reference proteome</keyword>
<protein>
    <submittedName>
        <fullName evidence="2">Uncharacterized protein</fullName>
    </submittedName>
</protein>
<dbReference type="Proteomes" id="UP001295444">
    <property type="component" value="Chromosome 04"/>
</dbReference>